<dbReference type="PANTHER" id="PTHR33116">
    <property type="entry name" value="REVERSE TRANSCRIPTASE ZINC-BINDING DOMAIN-CONTAINING PROTEIN-RELATED-RELATED"/>
    <property type="match status" value="1"/>
</dbReference>
<dbReference type="Proteomes" id="UP000288805">
    <property type="component" value="Unassembled WGS sequence"/>
</dbReference>
<dbReference type="SUPFAM" id="SSF56672">
    <property type="entry name" value="DNA/RNA polymerases"/>
    <property type="match status" value="1"/>
</dbReference>
<gene>
    <name evidence="2" type="primary">AtMg01250_200</name>
    <name evidence="2" type="ORF">CK203_058275</name>
</gene>
<accession>A0A438FTM7</accession>
<proteinExistence type="predicted"/>
<evidence type="ECO:0000313" key="2">
    <source>
        <dbReference type="EMBL" id="RVW63316.1"/>
    </source>
</evidence>
<dbReference type="PANTHER" id="PTHR33116:SF78">
    <property type="entry name" value="OS12G0587133 PROTEIN"/>
    <property type="match status" value="1"/>
</dbReference>
<dbReference type="PROSITE" id="PS50878">
    <property type="entry name" value="RT_POL"/>
    <property type="match status" value="1"/>
</dbReference>
<dbReference type="AlphaFoldDB" id="A0A438FTM7"/>
<dbReference type="Pfam" id="PF00078">
    <property type="entry name" value="RVT_1"/>
    <property type="match status" value="1"/>
</dbReference>
<dbReference type="EMBL" id="QGNW01000743">
    <property type="protein sequence ID" value="RVW63316.1"/>
    <property type="molecule type" value="Genomic_DNA"/>
</dbReference>
<protein>
    <submittedName>
        <fullName evidence="2">Putative mitochondrial protein</fullName>
    </submittedName>
</protein>
<feature type="domain" description="Reverse transcriptase" evidence="1">
    <location>
        <begin position="1"/>
        <end position="128"/>
    </location>
</feature>
<sequence length="249" mass="27973">MIAILVNGNAKGWVKASRGLRQGDPLSPFLFTLVADVLSRLMIRTEETGITVGFLVGRDRTRVSLLQFADDTIFFSKASLDLLQNLKIILLVFGQVSGLKINLEKSTISGLPLGGNPKTIGFWDPVLLPFPLQNPVSIASKIEKMQRDFLWSGAGEGKRDHLIRWEVVSRPREMGGLGFGKTSMRNSALLGKWLWRFPRERSGLWHKVIASIYGTHPNGWDANMVVRWSHRCPWKAIAQVFQEFSLLFA</sequence>
<dbReference type="InterPro" id="IPR000477">
    <property type="entry name" value="RT_dom"/>
</dbReference>
<name>A0A438FTM7_VITVI</name>
<organism evidence="2 3">
    <name type="scientific">Vitis vinifera</name>
    <name type="common">Grape</name>
    <dbReference type="NCBI Taxonomy" id="29760"/>
    <lineage>
        <taxon>Eukaryota</taxon>
        <taxon>Viridiplantae</taxon>
        <taxon>Streptophyta</taxon>
        <taxon>Embryophyta</taxon>
        <taxon>Tracheophyta</taxon>
        <taxon>Spermatophyta</taxon>
        <taxon>Magnoliopsida</taxon>
        <taxon>eudicotyledons</taxon>
        <taxon>Gunneridae</taxon>
        <taxon>Pentapetalae</taxon>
        <taxon>rosids</taxon>
        <taxon>Vitales</taxon>
        <taxon>Vitaceae</taxon>
        <taxon>Viteae</taxon>
        <taxon>Vitis</taxon>
    </lineage>
</organism>
<evidence type="ECO:0000259" key="1">
    <source>
        <dbReference type="PROSITE" id="PS50878"/>
    </source>
</evidence>
<dbReference type="InterPro" id="IPR043502">
    <property type="entry name" value="DNA/RNA_pol_sf"/>
</dbReference>
<reference evidence="2 3" key="1">
    <citation type="journal article" date="2018" name="PLoS Genet.">
        <title>Population sequencing reveals clonal diversity and ancestral inbreeding in the grapevine cultivar Chardonnay.</title>
        <authorList>
            <person name="Roach M.J."/>
            <person name="Johnson D.L."/>
            <person name="Bohlmann J."/>
            <person name="van Vuuren H.J."/>
            <person name="Jones S.J."/>
            <person name="Pretorius I.S."/>
            <person name="Schmidt S.A."/>
            <person name="Borneman A.R."/>
        </authorList>
    </citation>
    <scope>NUCLEOTIDE SEQUENCE [LARGE SCALE GENOMIC DNA]</scope>
    <source>
        <strain evidence="3">cv. Chardonnay</strain>
        <tissue evidence="2">Leaf</tissue>
    </source>
</reference>
<comment type="caution">
    <text evidence="2">The sequence shown here is derived from an EMBL/GenBank/DDBJ whole genome shotgun (WGS) entry which is preliminary data.</text>
</comment>
<evidence type="ECO:0000313" key="3">
    <source>
        <dbReference type="Proteomes" id="UP000288805"/>
    </source>
</evidence>